<name>A0ABU9M197_9BACT</name>
<dbReference type="RefSeq" id="WP_342301456.1">
    <property type="nucleotide sequence ID" value="NZ_JBCEVZ010000099.1"/>
</dbReference>
<organism evidence="2 3">
    <name type="scientific">Hymenobacter segetis</name>
    <dbReference type="NCBI Taxonomy" id="2025509"/>
    <lineage>
        <taxon>Bacteria</taxon>
        <taxon>Pseudomonadati</taxon>
        <taxon>Bacteroidota</taxon>
        <taxon>Cytophagia</taxon>
        <taxon>Cytophagales</taxon>
        <taxon>Hymenobacteraceae</taxon>
        <taxon>Hymenobacter</taxon>
    </lineage>
</organism>
<sequence>MKNTLLALALFAFAGTTAFAHDGHDKDGKKGKKETCTKDMKASCTKDMKGGMAGGSCCMKGGKTASVKPAAKSEAAAKL</sequence>
<comment type="caution">
    <text evidence="2">The sequence shown here is derived from an EMBL/GenBank/DDBJ whole genome shotgun (WGS) entry which is preliminary data.</text>
</comment>
<protein>
    <recommendedName>
        <fullName evidence="4">Phosphate starvation-inducible protein PsiF</fullName>
    </recommendedName>
</protein>
<reference evidence="2 3" key="1">
    <citation type="journal article" date="2018" name="Arch. Microbiol.">
        <title>Hymenobacter segetis sp. nov., isolated from soil.</title>
        <authorList>
            <person name="Ten L.N."/>
            <person name="Lim S.J."/>
            <person name="Kim B.O."/>
            <person name="Kang I.K."/>
            <person name="Jung H.Y."/>
        </authorList>
    </citation>
    <scope>NUCLEOTIDE SEQUENCE [LARGE SCALE GENOMIC DNA]</scope>
    <source>
        <strain evidence="2 3">S7-3-11</strain>
    </source>
</reference>
<gene>
    <name evidence="2" type="ORF">AAFH49_21545</name>
</gene>
<keyword evidence="1" id="KW-0732">Signal</keyword>
<proteinExistence type="predicted"/>
<feature type="signal peptide" evidence="1">
    <location>
        <begin position="1"/>
        <end position="20"/>
    </location>
</feature>
<evidence type="ECO:0000313" key="2">
    <source>
        <dbReference type="EMBL" id="MEL5996809.1"/>
    </source>
</evidence>
<evidence type="ECO:0000256" key="1">
    <source>
        <dbReference type="SAM" id="SignalP"/>
    </source>
</evidence>
<evidence type="ECO:0000313" key="3">
    <source>
        <dbReference type="Proteomes" id="UP001479606"/>
    </source>
</evidence>
<evidence type="ECO:0008006" key="4">
    <source>
        <dbReference type="Google" id="ProtNLM"/>
    </source>
</evidence>
<feature type="chain" id="PRO_5047142640" description="Phosphate starvation-inducible protein PsiF" evidence="1">
    <location>
        <begin position="21"/>
        <end position="79"/>
    </location>
</feature>
<accession>A0ABU9M197</accession>
<dbReference type="EMBL" id="JBCEVZ010000099">
    <property type="protein sequence ID" value="MEL5996809.1"/>
    <property type="molecule type" value="Genomic_DNA"/>
</dbReference>
<dbReference type="Proteomes" id="UP001479606">
    <property type="component" value="Unassembled WGS sequence"/>
</dbReference>
<keyword evidence="3" id="KW-1185">Reference proteome</keyword>